<dbReference type="KEGG" id="cdn:BN940_02866"/>
<dbReference type="InterPro" id="IPR046593">
    <property type="entry name" value="DUF6651"/>
</dbReference>
<dbReference type="PATRIC" id="fig|1437824.5.peg.569"/>
<keyword evidence="4" id="KW-1185">Reference proteome</keyword>
<dbReference type="AlphaFoldDB" id="W8WU27"/>
<dbReference type="eggNOG" id="ENOG502Z8VY">
    <property type="taxonomic scope" value="Bacteria"/>
</dbReference>
<evidence type="ECO:0000256" key="1">
    <source>
        <dbReference type="SAM" id="Coils"/>
    </source>
</evidence>
<protein>
    <recommendedName>
        <fullName evidence="2">DUF6651 domain-containing protein</fullName>
    </recommendedName>
</protein>
<dbReference type="Pfam" id="PF20356">
    <property type="entry name" value="DUF6651"/>
    <property type="match status" value="1"/>
</dbReference>
<dbReference type="EMBL" id="HG916765">
    <property type="protein sequence ID" value="CDM23049.1"/>
    <property type="molecule type" value="Genomic_DNA"/>
</dbReference>
<accession>W8WU27</accession>
<dbReference type="HOGENOM" id="CLU_086656_0_0_4"/>
<dbReference type="Proteomes" id="UP000019805">
    <property type="component" value="Chromosome"/>
</dbReference>
<feature type="coiled-coil region" evidence="1">
    <location>
        <begin position="91"/>
        <end position="118"/>
    </location>
</feature>
<feature type="domain" description="DUF6651" evidence="2">
    <location>
        <begin position="101"/>
        <end position="205"/>
    </location>
</feature>
<feature type="coiled-coil region" evidence="1">
    <location>
        <begin position="22"/>
        <end position="49"/>
    </location>
</feature>
<evidence type="ECO:0000313" key="4">
    <source>
        <dbReference type="Proteomes" id="UP000019805"/>
    </source>
</evidence>
<keyword evidence="1" id="KW-0175">Coiled coil</keyword>
<sequence>MALQDGHPVYIHDDGKEIAFDAQASLASIARLTRELKDAKTQVEANATRLKNFDGIEDPDKAREALATVESLRQKKLVDAGELDAVKAEISKVFEGKLTEAEARAKTLEQQLVDEKIGGSFERSPFIAKKLAIPPDIARAFFGAAFRLEDGRTVAYDASGEKIYSRVRPGDLADFDEAMEVLVERYPRRDDILKGSGASGLNTTLAQAGKPGAKTLSRSAFDALTPKDRAGFVRDGGTVTA</sequence>
<name>W8WU27_CASD6</name>
<organism evidence="3 4">
    <name type="scientific">Castellaniella defragrans (strain DSM 12143 / CCUG 39792 / 65Phen)</name>
    <name type="common">Alcaligenes defragrans</name>
    <dbReference type="NCBI Taxonomy" id="1437824"/>
    <lineage>
        <taxon>Bacteria</taxon>
        <taxon>Pseudomonadati</taxon>
        <taxon>Pseudomonadota</taxon>
        <taxon>Betaproteobacteria</taxon>
        <taxon>Burkholderiales</taxon>
        <taxon>Alcaligenaceae</taxon>
        <taxon>Castellaniella</taxon>
    </lineage>
</organism>
<evidence type="ECO:0000313" key="3">
    <source>
        <dbReference type="EMBL" id="CDM23049.1"/>
    </source>
</evidence>
<gene>
    <name evidence="3" type="ORF">BN940_02866</name>
</gene>
<reference evidence="3 4" key="1">
    <citation type="journal article" date="2014" name="BMC Microbiol.">
        <title>The oxygen-independent metabolism of cyclic monoterpenes in Castellaniella defragrans 65Phen.</title>
        <authorList>
            <person name="Petasch J."/>
            <person name="Disch E.M."/>
            <person name="Markert S."/>
            <person name="Becher D."/>
            <person name="Schweder T."/>
            <person name="Huttel B."/>
            <person name="Reinhardt R."/>
            <person name="Harder J."/>
        </authorList>
    </citation>
    <scope>NUCLEOTIDE SEQUENCE [LARGE SCALE GENOMIC DNA]</scope>
    <source>
        <strain evidence="3">65Phen</strain>
    </source>
</reference>
<evidence type="ECO:0000259" key="2">
    <source>
        <dbReference type="Pfam" id="PF20356"/>
    </source>
</evidence>
<proteinExistence type="predicted"/>